<evidence type="ECO:0000313" key="2">
    <source>
        <dbReference type="Proteomes" id="UP000595437"/>
    </source>
</evidence>
<gene>
    <name evidence="1" type="ORF">FKW44_010240</name>
</gene>
<protein>
    <submittedName>
        <fullName evidence="1">Uncharacterized protein</fullName>
    </submittedName>
</protein>
<evidence type="ECO:0000313" key="1">
    <source>
        <dbReference type="EMBL" id="QQP49534.1"/>
    </source>
</evidence>
<accession>A0A7T8HGB1</accession>
<reference evidence="2" key="1">
    <citation type="submission" date="2021-01" db="EMBL/GenBank/DDBJ databases">
        <title>Caligus Genome Assembly.</title>
        <authorList>
            <person name="Gallardo-Escarate C."/>
        </authorList>
    </citation>
    <scope>NUCLEOTIDE SEQUENCE [LARGE SCALE GENOMIC DNA]</scope>
</reference>
<organism evidence="1 2">
    <name type="scientific">Caligus rogercresseyi</name>
    <name type="common">Sea louse</name>
    <dbReference type="NCBI Taxonomy" id="217165"/>
    <lineage>
        <taxon>Eukaryota</taxon>
        <taxon>Metazoa</taxon>
        <taxon>Ecdysozoa</taxon>
        <taxon>Arthropoda</taxon>
        <taxon>Crustacea</taxon>
        <taxon>Multicrustacea</taxon>
        <taxon>Hexanauplia</taxon>
        <taxon>Copepoda</taxon>
        <taxon>Siphonostomatoida</taxon>
        <taxon>Caligidae</taxon>
        <taxon>Caligus</taxon>
    </lineage>
</organism>
<dbReference type="Proteomes" id="UP000595437">
    <property type="component" value="Chromosome 6"/>
</dbReference>
<dbReference type="EMBL" id="CP045895">
    <property type="protein sequence ID" value="QQP49534.1"/>
    <property type="molecule type" value="Genomic_DNA"/>
</dbReference>
<proteinExistence type="predicted"/>
<name>A0A7T8HGB1_CALRO</name>
<dbReference type="AlphaFoldDB" id="A0A7T8HGB1"/>
<sequence>MKTRANHTNVRVGIMDNKDNEKDRLKLLFDEHFPEYIENDPAAVHSNQAFKSQSQWKITSVLNLSKAQ</sequence>
<keyword evidence="2" id="KW-1185">Reference proteome</keyword>